<dbReference type="PANTHER" id="PTHR34075">
    <property type="entry name" value="BLR3430 PROTEIN"/>
    <property type="match status" value="1"/>
</dbReference>
<organism evidence="2 3">
    <name type="scientific">Williamsia marianensis</name>
    <dbReference type="NCBI Taxonomy" id="85044"/>
    <lineage>
        <taxon>Bacteria</taxon>
        <taxon>Bacillati</taxon>
        <taxon>Actinomycetota</taxon>
        <taxon>Actinomycetes</taxon>
        <taxon>Mycobacteriales</taxon>
        <taxon>Nocardiaceae</taxon>
        <taxon>Williamsia</taxon>
    </lineage>
</organism>
<name>A0A2G3PVI8_WILMA</name>
<reference evidence="2 3" key="1">
    <citation type="submission" date="2017-10" db="EMBL/GenBank/DDBJ databases">
        <title>The draft genome sequence of Williamsia sp. BULT 1.1 isolated from the semi-arid grassland soils from South Africa.</title>
        <authorList>
            <person name="Kabwe M.H."/>
            <person name="Govender N."/>
            <person name="Mutseka Lunga P."/>
            <person name="Vikram S."/>
            <person name="Makhalanyane T.P."/>
        </authorList>
    </citation>
    <scope>NUCLEOTIDE SEQUENCE [LARGE SCALE GENOMIC DNA]</scope>
    <source>
        <strain evidence="2 3">BULT 1.1</strain>
    </source>
</reference>
<comment type="caution">
    <text evidence="2">The sequence shown here is derived from an EMBL/GenBank/DDBJ whole genome shotgun (WGS) entry which is preliminary data.</text>
</comment>
<evidence type="ECO:0000313" key="2">
    <source>
        <dbReference type="EMBL" id="PHV69052.1"/>
    </source>
</evidence>
<feature type="domain" description="ChsH2 C-terminal OB-fold" evidence="1">
    <location>
        <begin position="56"/>
        <end position="120"/>
    </location>
</feature>
<gene>
    <name evidence="2" type="ORF">CSW57_06725</name>
</gene>
<dbReference type="InterPro" id="IPR052513">
    <property type="entry name" value="Thioester_dehydratase-like"/>
</dbReference>
<accession>A0A2G3PVI8</accession>
<dbReference type="RefSeq" id="WP_099382122.1">
    <property type="nucleotide sequence ID" value="NZ_PEBD01000004.1"/>
</dbReference>
<dbReference type="EMBL" id="PEBD01000004">
    <property type="protein sequence ID" value="PHV69052.1"/>
    <property type="molecule type" value="Genomic_DNA"/>
</dbReference>
<dbReference type="AlphaFoldDB" id="A0A2G3PVI8"/>
<evidence type="ECO:0000313" key="3">
    <source>
        <dbReference type="Proteomes" id="UP000225108"/>
    </source>
</evidence>
<protein>
    <submittedName>
        <fullName evidence="2">Acyl dehydratase</fullName>
    </submittedName>
</protein>
<proteinExistence type="predicted"/>
<dbReference type="SUPFAM" id="SSF50249">
    <property type="entry name" value="Nucleic acid-binding proteins"/>
    <property type="match status" value="1"/>
</dbReference>
<sequence length="137" mass="15521">MMTFAKPMPVKTPVSAPFWDALSEHKIRIQYSPSLGRHVFYPRILAPGTLADDLEWREISGLGKLYTFTIARKPVSPHFADSVPQLLAVVQWDEGPRVSTELVNVDPAKIHIGMRVKPVFFDYPDDDVALLRYELAD</sequence>
<evidence type="ECO:0000259" key="1">
    <source>
        <dbReference type="Pfam" id="PF01796"/>
    </source>
</evidence>
<dbReference type="Proteomes" id="UP000225108">
    <property type="component" value="Unassembled WGS sequence"/>
</dbReference>
<dbReference type="InterPro" id="IPR002878">
    <property type="entry name" value="ChsH2_C"/>
</dbReference>
<dbReference type="PANTHER" id="PTHR34075:SF5">
    <property type="entry name" value="BLR3430 PROTEIN"/>
    <property type="match status" value="1"/>
</dbReference>
<dbReference type="Pfam" id="PF01796">
    <property type="entry name" value="OB_ChsH2_C"/>
    <property type="match status" value="1"/>
</dbReference>
<dbReference type="InterPro" id="IPR012340">
    <property type="entry name" value="NA-bd_OB-fold"/>
</dbReference>